<accession>X0U9X5</accession>
<comment type="caution">
    <text evidence="1">The sequence shown here is derived from an EMBL/GenBank/DDBJ whole genome shotgun (WGS) entry which is preliminary data.</text>
</comment>
<sequence length="34" mass="3716">MIAPESDQVLPSHTQTWLLPMAAQLAPDEGRIQA</sequence>
<dbReference type="EMBL" id="BARS01003686">
    <property type="protein sequence ID" value="GAF85295.1"/>
    <property type="molecule type" value="Genomic_DNA"/>
</dbReference>
<evidence type="ECO:0000313" key="1">
    <source>
        <dbReference type="EMBL" id="GAF85295.1"/>
    </source>
</evidence>
<dbReference type="AlphaFoldDB" id="X0U9X5"/>
<proteinExistence type="predicted"/>
<gene>
    <name evidence="1" type="ORF">S01H1_07146</name>
</gene>
<feature type="non-terminal residue" evidence="1">
    <location>
        <position position="34"/>
    </location>
</feature>
<name>X0U9X5_9ZZZZ</name>
<reference evidence="1" key="1">
    <citation type="journal article" date="2014" name="Front. Microbiol.">
        <title>High frequency of phylogenetically diverse reductive dehalogenase-homologous genes in deep subseafloor sedimentary metagenomes.</title>
        <authorList>
            <person name="Kawai M."/>
            <person name="Futagami T."/>
            <person name="Toyoda A."/>
            <person name="Takaki Y."/>
            <person name="Nishi S."/>
            <person name="Hori S."/>
            <person name="Arai W."/>
            <person name="Tsubouchi T."/>
            <person name="Morono Y."/>
            <person name="Uchiyama I."/>
            <person name="Ito T."/>
            <person name="Fujiyama A."/>
            <person name="Inagaki F."/>
            <person name="Takami H."/>
        </authorList>
    </citation>
    <scope>NUCLEOTIDE SEQUENCE</scope>
    <source>
        <strain evidence="1">Expedition CK06-06</strain>
    </source>
</reference>
<protein>
    <submittedName>
        <fullName evidence="1">Uncharacterized protein</fullName>
    </submittedName>
</protein>
<organism evidence="1">
    <name type="scientific">marine sediment metagenome</name>
    <dbReference type="NCBI Taxonomy" id="412755"/>
    <lineage>
        <taxon>unclassified sequences</taxon>
        <taxon>metagenomes</taxon>
        <taxon>ecological metagenomes</taxon>
    </lineage>
</organism>